<dbReference type="InterPro" id="IPR014729">
    <property type="entry name" value="Rossmann-like_a/b/a_fold"/>
</dbReference>
<dbReference type="InterPro" id="IPR051786">
    <property type="entry name" value="ASN_synthetase/amidase"/>
</dbReference>
<dbReference type="Pfam" id="PF13537">
    <property type="entry name" value="GATase_7"/>
    <property type="match status" value="1"/>
</dbReference>
<evidence type="ECO:0000256" key="6">
    <source>
        <dbReference type="PIRSR" id="PIRSR001589-3"/>
    </source>
</evidence>
<dbReference type="CDD" id="cd00712">
    <property type="entry name" value="AsnB"/>
    <property type="match status" value="1"/>
</dbReference>
<dbReference type="GeneID" id="87947480"/>
<evidence type="ECO:0000256" key="1">
    <source>
        <dbReference type="ARBA" id="ARBA00005752"/>
    </source>
</evidence>
<evidence type="ECO:0000256" key="4">
    <source>
        <dbReference type="ARBA" id="ARBA00022962"/>
    </source>
</evidence>
<keyword evidence="4" id="KW-0315">Glutamine amidotransferase</keyword>
<sequence length="503" mass="56225">MCGISACLTLPPGHHFHTEALNGYANGTGVQNGIKTEEDFKASKDLRDQLSLSLDAISHRAGCKGCLGQRRRFWLGHCRLAINDLTPGGNQPIHGDEGTTHAVVSGEIYDHDRIRQDCKQMGYRFKGHSDSEVIFALYQAYGAPQFLEHLRGEFAFVLYDEVAERVILVRDRFGIKPLLWTIIRQPDGRSRLVAAPEAKAFLPLGWKPQWDVGAIVDGGWMQGGRSLFKGVRKLPPGHWMEVSKHGVMKLHQYWDADYKDKTEREMRSVDEMVLGLRKRLTEAIRLRLRADVPIGIYLSGGIDSSLVAGIVTHLIRNEGIKIGNKDATSRVICFTIEFPKESGFDESDIAERTAEHLGVQILKKQINEKELADNFADCAFHCEHHHFDLNCVGKFALSTLPNENGIKVVLLGEGANEHFGGYAFSPPDLLRESDLSKERVDNLGFVDYVQVENALARGFGEKADVKSFRMLIFVAAWVVLSERLGIPKAAPEDWLQITVEGQI</sequence>
<dbReference type="CDD" id="cd01991">
    <property type="entry name" value="Asn_synthase_B_C"/>
    <property type="match status" value="1"/>
</dbReference>
<keyword evidence="2 5" id="KW-0547">Nucleotide-binding</keyword>
<proteinExistence type="inferred from homology"/>
<gene>
    <name evidence="8" type="ORF">CDEST_10980</name>
</gene>
<evidence type="ECO:0000256" key="2">
    <source>
        <dbReference type="ARBA" id="ARBA00022741"/>
    </source>
</evidence>
<comment type="similarity">
    <text evidence="1">Belongs to the asparagine synthetase family.</text>
</comment>
<evidence type="ECO:0000259" key="7">
    <source>
        <dbReference type="PROSITE" id="PS51278"/>
    </source>
</evidence>
<dbReference type="Pfam" id="PF00733">
    <property type="entry name" value="Asn_synthase"/>
    <property type="match status" value="1"/>
</dbReference>
<dbReference type="AlphaFoldDB" id="A0AAX4IRV0"/>
<dbReference type="Gene3D" id="3.60.20.10">
    <property type="entry name" value="Glutamine Phosphoribosylpyrophosphate, subunit 1, domain 1"/>
    <property type="match status" value="1"/>
</dbReference>
<feature type="binding site" evidence="5">
    <location>
        <position position="130"/>
    </location>
    <ligand>
        <name>L-glutamine</name>
        <dbReference type="ChEBI" id="CHEBI:58359"/>
    </ligand>
</feature>
<dbReference type="GO" id="GO:0005829">
    <property type="term" value="C:cytosol"/>
    <property type="evidence" value="ECO:0007669"/>
    <property type="project" value="TreeGrafter"/>
</dbReference>
<dbReference type="NCBIfam" id="TIGR01536">
    <property type="entry name" value="asn_synth_AEB"/>
    <property type="match status" value="1"/>
</dbReference>
<feature type="binding site" evidence="5">
    <location>
        <position position="336"/>
    </location>
    <ligand>
        <name>ATP</name>
        <dbReference type="ChEBI" id="CHEBI:30616"/>
    </ligand>
</feature>
<evidence type="ECO:0000313" key="8">
    <source>
        <dbReference type="EMBL" id="WQF85966.1"/>
    </source>
</evidence>
<dbReference type="GO" id="GO:0005524">
    <property type="term" value="F:ATP binding"/>
    <property type="evidence" value="ECO:0007669"/>
    <property type="project" value="UniProtKB-KW"/>
</dbReference>
<dbReference type="PANTHER" id="PTHR43284">
    <property type="entry name" value="ASPARAGINE SYNTHETASE (GLUTAMINE-HYDROLYZING)"/>
    <property type="match status" value="1"/>
</dbReference>
<accession>A0AAX4IRV0</accession>
<evidence type="ECO:0000313" key="9">
    <source>
        <dbReference type="Proteomes" id="UP001322277"/>
    </source>
</evidence>
<dbReference type="RefSeq" id="XP_062783187.1">
    <property type="nucleotide sequence ID" value="XM_062927136.1"/>
</dbReference>
<organism evidence="8 9">
    <name type="scientific">Colletotrichum destructivum</name>
    <dbReference type="NCBI Taxonomy" id="34406"/>
    <lineage>
        <taxon>Eukaryota</taxon>
        <taxon>Fungi</taxon>
        <taxon>Dikarya</taxon>
        <taxon>Ascomycota</taxon>
        <taxon>Pezizomycotina</taxon>
        <taxon>Sordariomycetes</taxon>
        <taxon>Hypocreomycetidae</taxon>
        <taxon>Glomerellales</taxon>
        <taxon>Glomerellaceae</taxon>
        <taxon>Colletotrichum</taxon>
        <taxon>Colletotrichum destructivum species complex</taxon>
    </lineage>
</organism>
<feature type="domain" description="Glutamine amidotransferase type-2" evidence="7">
    <location>
        <begin position="2"/>
        <end position="245"/>
    </location>
</feature>
<evidence type="ECO:0000256" key="5">
    <source>
        <dbReference type="PIRSR" id="PIRSR001589-2"/>
    </source>
</evidence>
<name>A0AAX4IRV0_9PEZI</name>
<dbReference type="InterPro" id="IPR006426">
    <property type="entry name" value="Asn_synth_AEB"/>
</dbReference>
<keyword evidence="9" id="KW-1185">Reference proteome</keyword>
<dbReference type="InterPro" id="IPR001962">
    <property type="entry name" value="Asn_synthase"/>
</dbReference>
<reference evidence="9" key="1">
    <citation type="journal article" date="2023" name="bioRxiv">
        <title>Complete genome of the Medicago anthracnose fungus, Colletotrichum destructivum, reveals a mini-chromosome-like region within a core chromosome.</title>
        <authorList>
            <person name="Lapalu N."/>
            <person name="Simon A."/>
            <person name="Lu A."/>
            <person name="Plaumann P.-L."/>
            <person name="Amselem J."/>
            <person name="Pigne S."/>
            <person name="Auger A."/>
            <person name="Koch C."/>
            <person name="Dallery J.-F."/>
            <person name="O'Connell R.J."/>
        </authorList>
    </citation>
    <scope>NUCLEOTIDE SEQUENCE [LARGE SCALE GENOMIC DNA]</scope>
    <source>
        <strain evidence="9">CBS 520.97</strain>
    </source>
</reference>
<dbReference type="KEGG" id="cdet:87947480"/>
<feature type="site" description="Important for beta-aspartyl-AMP intermediate formation" evidence="6">
    <location>
        <position position="413"/>
    </location>
</feature>
<keyword evidence="3 5" id="KW-0067">ATP-binding</keyword>
<dbReference type="InterPro" id="IPR029055">
    <property type="entry name" value="Ntn_hydrolases_N"/>
</dbReference>
<evidence type="ECO:0000256" key="3">
    <source>
        <dbReference type="ARBA" id="ARBA00022840"/>
    </source>
</evidence>
<dbReference type="EMBL" id="CP137311">
    <property type="protein sequence ID" value="WQF85966.1"/>
    <property type="molecule type" value="Genomic_DNA"/>
</dbReference>
<dbReference type="GO" id="GO:0004066">
    <property type="term" value="F:asparagine synthase (glutamine-hydrolyzing) activity"/>
    <property type="evidence" value="ECO:0007669"/>
    <property type="project" value="InterPro"/>
</dbReference>
<dbReference type="InterPro" id="IPR017932">
    <property type="entry name" value="GATase_2_dom"/>
</dbReference>
<dbReference type="Gene3D" id="3.40.50.620">
    <property type="entry name" value="HUPs"/>
    <property type="match status" value="1"/>
</dbReference>
<dbReference type="Proteomes" id="UP001322277">
    <property type="component" value="Chromosome 7"/>
</dbReference>
<dbReference type="PANTHER" id="PTHR43284:SF1">
    <property type="entry name" value="ASPARAGINE SYNTHETASE"/>
    <property type="match status" value="1"/>
</dbReference>
<dbReference type="SUPFAM" id="SSF52402">
    <property type="entry name" value="Adenine nucleotide alpha hydrolases-like"/>
    <property type="match status" value="1"/>
</dbReference>
<protein>
    <submittedName>
        <fullName evidence="8">Asparagine synthase, rossmann-like alpha/beta/alpha sandwich, nucleophile aminohydrolase</fullName>
    </submittedName>
</protein>
<dbReference type="PROSITE" id="PS51278">
    <property type="entry name" value="GATASE_TYPE_2"/>
    <property type="match status" value="1"/>
</dbReference>
<dbReference type="GO" id="GO:0006529">
    <property type="term" value="P:asparagine biosynthetic process"/>
    <property type="evidence" value="ECO:0007669"/>
    <property type="project" value="InterPro"/>
</dbReference>
<dbReference type="SUPFAM" id="SSF56235">
    <property type="entry name" value="N-terminal nucleophile aminohydrolases (Ntn hydrolases)"/>
    <property type="match status" value="1"/>
</dbReference>
<dbReference type="InterPro" id="IPR033738">
    <property type="entry name" value="AsnB_N"/>
</dbReference>